<dbReference type="InterPro" id="IPR050461">
    <property type="entry name" value="Nitroreductase_HadB/RutE"/>
</dbReference>
<dbReference type="Proteomes" id="UP001431963">
    <property type="component" value="Unassembled WGS sequence"/>
</dbReference>
<feature type="domain" description="Nitroreductase" evidence="1">
    <location>
        <begin position="33"/>
        <end position="190"/>
    </location>
</feature>
<comment type="caution">
    <text evidence="2">The sequence shown here is derived from an EMBL/GenBank/DDBJ whole genome shotgun (WGS) entry which is preliminary data.</text>
</comment>
<evidence type="ECO:0000313" key="2">
    <source>
        <dbReference type="EMBL" id="MEH7829521.1"/>
    </source>
</evidence>
<dbReference type="GO" id="GO:0035527">
    <property type="term" value="F:3-hydroxypropionate dehydrogenase (NADP+) activity"/>
    <property type="evidence" value="ECO:0007669"/>
    <property type="project" value="UniProtKB-EC"/>
</dbReference>
<dbReference type="Pfam" id="PF00881">
    <property type="entry name" value="Nitroreductase"/>
    <property type="match status" value="1"/>
</dbReference>
<dbReference type="EMBL" id="JBALHR010000010">
    <property type="protein sequence ID" value="MEH7829521.1"/>
    <property type="molecule type" value="Genomic_DNA"/>
</dbReference>
<dbReference type="PANTHER" id="PTHR43543">
    <property type="entry name" value="MALONIC SEMIALDEHYDE REDUCTASE RUTE-RELATED"/>
    <property type="match status" value="1"/>
</dbReference>
<accession>A0ABU8BXW0</accession>
<name>A0ABU8BXW0_9RHOB</name>
<proteinExistence type="predicted"/>
<gene>
    <name evidence="2" type="ORF">V6590_15305</name>
</gene>
<keyword evidence="2" id="KW-0560">Oxidoreductase</keyword>
<dbReference type="SUPFAM" id="SSF55469">
    <property type="entry name" value="FMN-dependent nitroreductase-like"/>
    <property type="match status" value="1"/>
</dbReference>
<dbReference type="NCBIfam" id="NF003768">
    <property type="entry name" value="PRK05365.1"/>
    <property type="match status" value="1"/>
</dbReference>
<dbReference type="InterPro" id="IPR000415">
    <property type="entry name" value="Nitroreductase-like"/>
</dbReference>
<protein>
    <submittedName>
        <fullName evidence="2">Malonic semialdehyde reductase</fullName>
        <ecNumber evidence="2">1.1.1.298</ecNumber>
    </submittedName>
</protein>
<dbReference type="EC" id="1.1.1.298" evidence="2"/>
<keyword evidence="3" id="KW-1185">Reference proteome</keyword>
<evidence type="ECO:0000259" key="1">
    <source>
        <dbReference type="Pfam" id="PF00881"/>
    </source>
</evidence>
<organism evidence="2 3">
    <name type="scientific">Gemmobacter denitrificans</name>
    <dbReference type="NCBI Taxonomy" id="3123040"/>
    <lineage>
        <taxon>Bacteria</taxon>
        <taxon>Pseudomonadati</taxon>
        <taxon>Pseudomonadota</taxon>
        <taxon>Alphaproteobacteria</taxon>
        <taxon>Rhodobacterales</taxon>
        <taxon>Paracoccaceae</taxon>
        <taxon>Gemmobacter</taxon>
    </lineage>
</organism>
<dbReference type="RefSeq" id="WP_335424551.1">
    <property type="nucleotide sequence ID" value="NZ_JBALHR010000010.1"/>
</dbReference>
<evidence type="ECO:0000313" key="3">
    <source>
        <dbReference type="Proteomes" id="UP001431963"/>
    </source>
</evidence>
<dbReference type="Gene3D" id="3.40.109.10">
    <property type="entry name" value="NADH Oxidase"/>
    <property type="match status" value="1"/>
</dbReference>
<reference evidence="2" key="1">
    <citation type="submission" date="2024-02" db="EMBL/GenBank/DDBJ databases">
        <title>Genome sequences of strain Gemmobacter sp. JM10B15.</title>
        <authorList>
            <person name="Zhang M."/>
        </authorList>
    </citation>
    <scope>NUCLEOTIDE SEQUENCE</scope>
    <source>
        <strain evidence="2">JM10B15</strain>
    </source>
</reference>
<dbReference type="PANTHER" id="PTHR43543:SF1">
    <property type="entry name" value="MALONIC SEMIALDEHYDE REDUCTASE RUTE-RELATED"/>
    <property type="match status" value="1"/>
</dbReference>
<dbReference type="InterPro" id="IPR029479">
    <property type="entry name" value="Nitroreductase"/>
</dbReference>
<sequence length="212" mass="23106">MTEETPAARIMAARAAMASLPPAGLDLLFREARTFNGFDPRPVEPELLDAIIDLTRWGPTAMNGLPLRVSFLTSPEAKARLEPLLSSGNREKTMAAPVTAILWADLDFWRHLPRLAPHMTDPEAMFSGNPDLATRTARLSAGLQAGYFLLAARALGLDCGPMEGFRKAETAVEFSAGRNWEALLLVNLGHGDPARLRPRAARLDPAEIAERL</sequence>